<dbReference type="InterPro" id="IPR038717">
    <property type="entry name" value="Tc1-like_DDE_dom"/>
</dbReference>
<proteinExistence type="predicted"/>
<dbReference type="InterPro" id="IPR036397">
    <property type="entry name" value="RNaseH_sf"/>
</dbReference>
<feature type="domain" description="Tc1-like transposase DDE" evidence="2">
    <location>
        <begin position="110"/>
        <end position="246"/>
    </location>
</feature>
<dbReference type="PANTHER" id="PTHR23022:SF135">
    <property type="entry name" value="SI:DKEY-77F5.3"/>
    <property type="match status" value="1"/>
</dbReference>
<gene>
    <name evidence="3" type="ORF">X975_24350</name>
</gene>
<dbReference type="EMBL" id="KK119240">
    <property type="protein sequence ID" value="KFM75156.1"/>
    <property type="molecule type" value="Genomic_DNA"/>
</dbReference>
<dbReference type="STRING" id="407821.A0A087UCR7"/>
<dbReference type="AlphaFoldDB" id="A0A087UCR7"/>
<evidence type="ECO:0000259" key="2">
    <source>
        <dbReference type="Pfam" id="PF13358"/>
    </source>
</evidence>
<feature type="domain" description="Transposase Tc1-like" evidence="1">
    <location>
        <begin position="33"/>
        <end position="99"/>
    </location>
</feature>
<dbReference type="InterPro" id="IPR052338">
    <property type="entry name" value="Transposase_5"/>
</dbReference>
<protein>
    <submittedName>
        <fullName evidence="3">Transposable element Tcb2 transposase</fullName>
    </submittedName>
</protein>
<evidence type="ECO:0000313" key="3">
    <source>
        <dbReference type="EMBL" id="KFM75156.1"/>
    </source>
</evidence>
<dbReference type="InterPro" id="IPR002492">
    <property type="entry name" value="Transposase_Tc1-like"/>
</dbReference>
<name>A0A087UCR7_STEMI</name>
<dbReference type="Pfam" id="PF01498">
    <property type="entry name" value="HTH_Tnp_Tc3_2"/>
    <property type="match status" value="1"/>
</dbReference>
<dbReference type="GO" id="GO:0006313">
    <property type="term" value="P:DNA transposition"/>
    <property type="evidence" value="ECO:0007669"/>
    <property type="project" value="InterPro"/>
</dbReference>
<accession>A0A087UCR7</accession>
<dbReference type="GO" id="GO:0015074">
    <property type="term" value="P:DNA integration"/>
    <property type="evidence" value="ECO:0007669"/>
    <property type="project" value="InterPro"/>
</dbReference>
<dbReference type="Proteomes" id="UP000054359">
    <property type="component" value="Unassembled WGS sequence"/>
</dbReference>
<reference evidence="3 4" key="1">
    <citation type="submission" date="2013-11" db="EMBL/GenBank/DDBJ databases">
        <title>Genome sequencing of Stegodyphus mimosarum.</title>
        <authorList>
            <person name="Bechsgaard J."/>
        </authorList>
    </citation>
    <scope>NUCLEOTIDE SEQUENCE [LARGE SCALE GENOMIC DNA]</scope>
</reference>
<dbReference type="Gene3D" id="3.30.420.10">
    <property type="entry name" value="Ribonuclease H-like superfamily/Ribonuclease H"/>
    <property type="match status" value="1"/>
</dbReference>
<dbReference type="PANTHER" id="PTHR23022">
    <property type="entry name" value="TRANSPOSABLE ELEMENT-RELATED"/>
    <property type="match status" value="1"/>
</dbReference>
<keyword evidence="4" id="KW-1185">Reference proteome</keyword>
<feature type="non-terminal residue" evidence="3">
    <location>
        <position position="316"/>
    </location>
</feature>
<dbReference type="OrthoDB" id="9981685at2759"/>
<dbReference type="Pfam" id="PF13358">
    <property type="entry name" value="DDE_3"/>
    <property type="match status" value="1"/>
</dbReference>
<evidence type="ECO:0000313" key="4">
    <source>
        <dbReference type="Proteomes" id="UP000054359"/>
    </source>
</evidence>
<organism evidence="3 4">
    <name type="scientific">Stegodyphus mimosarum</name>
    <name type="common">African social velvet spider</name>
    <dbReference type="NCBI Taxonomy" id="407821"/>
    <lineage>
        <taxon>Eukaryota</taxon>
        <taxon>Metazoa</taxon>
        <taxon>Ecdysozoa</taxon>
        <taxon>Arthropoda</taxon>
        <taxon>Chelicerata</taxon>
        <taxon>Arachnida</taxon>
        <taxon>Araneae</taxon>
        <taxon>Araneomorphae</taxon>
        <taxon>Entelegynae</taxon>
        <taxon>Eresoidea</taxon>
        <taxon>Eresidae</taxon>
        <taxon>Stegodyphus</taxon>
    </lineage>
</organism>
<sequence length="316" mass="36109">MRCWDQWTREKSCTRRPGSGRPRQTSRREDFHVVRNARVQPTASSAALQAQVAPSLGASVSFQAIRRRLAEEQLVSRRPLRVLPLMPTHPRLRLEWCRARGNWTAAEWNQVVFSDESRFNLGSDDNLVRVWRARGERLNPAFAVQRHIAPAAGVMVWGAIAYNTRSPLVLFRGTMTAQQYVHEILQLHVLPLMQWLPGAIFQQDNTRPHTAGVSQDCPRTITNLPWPARSPDLSPIEHIWDHLGPQVGHPTSLNELEARLQQIWNEMSQDIKQNLYNTLRNFSVKPPDVSSTDYSAFGFLKRALSTKPPQYMKSGK</sequence>
<dbReference type="GO" id="GO:0003677">
    <property type="term" value="F:DNA binding"/>
    <property type="evidence" value="ECO:0007669"/>
    <property type="project" value="InterPro"/>
</dbReference>
<evidence type="ECO:0000259" key="1">
    <source>
        <dbReference type="Pfam" id="PF01498"/>
    </source>
</evidence>